<dbReference type="RefSeq" id="WP_378254330.1">
    <property type="nucleotide sequence ID" value="NZ_JBHSJV010000001.1"/>
</dbReference>
<proteinExistence type="predicted"/>
<comment type="caution">
    <text evidence="1">The sequence shown here is derived from an EMBL/GenBank/DDBJ whole genome shotgun (WGS) entry which is preliminary data.</text>
</comment>
<dbReference type="EMBL" id="JBHULX010000039">
    <property type="protein sequence ID" value="MFD2592356.1"/>
    <property type="molecule type" value="Genomic_DNA"/>
</dbReference>
<organism evidence="1 2">
    <name type="scientific">Aquimarina hainanensis</name>
    <dbReference type="NCBI Taxonomy" id="1578017"/>
    <lineage>
        <taxon>Bacteria</taxon>
        <taxon>Pseudomonadati</taxon>
        <taxon>Bacteroidota</taxon>
        <taxon>Flavobacteriia</taxon>
        <taxon>Flavobacteriales</taxon>
        <taxon>Flavobacteriaceae</taxon>
        <taxon>Aquimarina</taxon>
    </lineage>
</organism>
<evidence type="ECO:0000313" key="2">
    <source>
        <dbReference type="Proteomes" id="UP001597459"/>
    </source>
</evidence>
<accession>A0ABW5NB85</accession>
<gene>
    <name evidence="1" type="ORF">ACFSTE_16070</name>
</gene>
<reference evidence="2" key="1">
    <citation type="journal article" date="2019" name="Int. J. Syst. Evol. Microbiol.">
        <title>The Global Catalogue of Microorganisms (GCM) 10K type strain sequencing project: providing services to taxonomists for standard genome sequencing and annotation.</title>
        <authorList>
            <consortium name="The Broad Institute Genomics Platform"/>
            <consortium name="The Broad Institute Genome Sequencing Center for Infectious Disease"/>
            <person name="Wu L."/>
            <person name="Ma J."/>
        </authorList>
    </citation>
    <scope>NUCLEOTIDE SEQUENCE [LARGE SCALE GENOMIC DNA]</scope>
    <source>
        <strain evidence="2">KCTC 42423</strain>
    </source>
</reference>
<evidence type="ECO:0000313" key="1">
    <source>
        <dbReference type="EMBL" id="MFD2592356.1"/>
    </source>
</evidence>
<name>A0ABW5NB85_9FLAO</name>
<dbReference type="Proteomes" id="UP001597459">
    <property type="component" value="Unassembled WGS sequence"/>
</dbReference>
<keyword evidence="2" id="KW-1185">Reference proteome</keyword>
<protein>
    <submittedName>
        <fullName evidence="1">Uncharacterized protein</fullName>
    </submittedName>
</protein>
<sequence length="185" mass="21184">MDYTLISDDLLTKTITSQGVLSWNALLHYVSALPYGRNKNRKNPDLVLLEKKGTCSSKHAFLKKMADLNNIPDVTLLLGMYKMNQTNTPGIGTVLTDHSLNFIPEAHCYLKIGTARFDGTTIKSDITKIEKDILIEKEIRPEQVATYKVAYHKTFLKDWIEENNMELDFETIWMLREKCIKNLTG</sequence>